<organism evidence="1 2">
    <name type="scientific">Pistacia atlantica</name>
    <dbReference type="NCBI Taxonomy" id="434234"/>
    <lineage>
        <taxon>Eukaryota</taxon>
        <taxon>Viridiplantae</taxon>
        <taxon>Streptophyta</taxon>
        <taxon>Embryophyta</taxon>
        <taxon>Tracheophyta</taxon>
        <taxon>Spermatophyta</taxon>
        <taxon>Magnoliopsida</taxon>
        <taxon>eudicotyledons</taxon>
        <taxon>Gunneridae</taxon>
        <taxon>Pentapetalae</taxon>
        <taxon>rosids</taxon>
        <taxon>malvids</taxon>
        <taxon>Sapindales</taxon>
        <taxon>Anacardiaceae</taxon>
        <taxon>Pistacia</taxon>
    </lineage>
</organism>
<evidence type="ECO:0000313" key="2">
    <source>
        <dbReference type="Proteomes" id="UP001164250"/>
    </source>
</evidence>
<protein>
    <submittedName>
        <fullName evidence="1">Uncharacterized protein</fullName>
    </submittedName>
</protein>
<reference evidence="2" key="1">
    <citation type="journal article" date="2023" name="G3 (Bethesda)">
        <title>Genome assembly and association tests identify interacting loci associated with vigor, precocity, and sex in interspecific pistachio rootstocks.</title>
        <authorList>
            <person name="Palmer W."/>
            <person name="Jacygrad E."/>
            <person name="Sagayaradj S."/>
            <person name="Cavanaugh K."/>
            <person name="Han R."/>
            <person name="Bertier L."/>
            <person name="Beede B."/>
            <person name="Kafkas S."/>
            <person name="Golino D."/>
            <person name="Preece J."/>
            <person name="Michelmore R."/>
        </authorList>
    </citation>
    <scope>NUCLEOTIDE SEQUENCE [LARGE SCALE GENOMIC DNA]</scope>
</reference>
<evidence type="ECO:0000313" key="1">
    <source>
        <dbReference type="EMBL" id="KAJ0103359.1"/>
    </source>
</evidence>
<sequence>MKSAYDKGRMEWEFEVGDWLYLRLQPYRQTSLVLRRSQKLSPHFYGPYWVLERIGVIAYGLDLPLGTKIHPVFHASFLRSN</sequence>
<proteinExistence type="predicted"/>
<gene>
    <name evidence="1" type="ORF">Patl1_05513</name>
</gene>
<accession>A0ACC1BWP2</accession>
<name>A0ACC1BWP2_9ROSI</name>
<keyword evidence="2" id="KW-1185">Reference proteome</keyword>
<dbReference type="Proteomes" id="UP001164250">
    <property type="component" value="Chromosome 3"/>
</dbReference>
<comment type="caution">
    <text evidence="1">The sequence shown here is derived from an EMBL/GenBank/DDBJ whole genome shotgun (WGS) entry which is preliminary data.</text>
</comment>
<dbReference type="EMBL" id="CM047899">
    <property type="protein sequence ID" value="KAJ0103359.1"/>
    <property type="molecule type" value="Genomic_DNA"/>
</dbReference>